<comment type="caution">
    <text evidence="6">Lacks conserved residue(s) required for the propagation of feature annotation.</text>
</comment>
<evidence type="ECO:0000256" key="2">
    <source>
        <dbReference type="ARBA" id="ARBA00010199"/>
    </source>
</evidence>
<evidence type="ECO:0000256" key="5">
    <source>
        <dbReference type="ARBA" id="ARBA00023136"/>
    </source>
</evidence>
<dbReference type="GO" id="GO:0016020">
    <property type="term" value="C:membrane"/>
    <property type="evidence" value="ECO:0007669"/>
    <property type="project" value="UniProtKB-SubCell"/>
</dbReference>
<comment type="subcellular location">
    <subcellularLocation>
        <location evidence="1">Membrane</location>
        <topology evidence="1">Multi-pass membrane protein</topology>
    </subcellularLocation>
</comment>
<comment type="caution">
    <text evidence="7">The sequence shown here is derived from an EMBL/GenBank/DDBJ whole genome shotgun (WGS) entry which is preliminary data.</text>
</comment>
<keyword evidence="8" id="KW-1185">Reference proteome</keyword>
<evidence type="ECO:0000256" key="4">
    <source>
        <dbReference type="ARBA" id="ARBA00022989"/>
    </source>
</evidence>
<dbReference type="GO" id="GO:0015297">
    <property type="term" value="F:antiporter activity"/>
    <property type="evidence" value="ECO:0007669"/>
    <property type="project" value="InterPro"/>
</dbReference>
<feature type="transmembrane region" description="Helical" evidence="6">
    <location>
        <begin position="161"/>
        <end position="183"/>
    </location>
</feature>
<organism evidence="7 8">
    <name type="scientific">Dendrobium chrysotoxum</name>
    <name type="common">Orchid</name>
    <dbReference type="NCBI Taxonomy" id="161865"/>
    <lineage>
        <taxon>Eukaryota</taxon>
        <taxon>Viridiplantae</taxon>
        <taxon>Streptophyta</taxon>
        <taxon>Embryophyta</taxon>
        <taxon>Tracheophyta</taxon>
        <taxon>Spermatophyta</taxon>
        <taxon>Magnoliopsida</taxon>
        <taxon>Liliopsida</taxon>
        <taxon>Asparagales</taxon>
        <taxon>Orchidaceae</taxon>
        <taxon>Epidendroideae</taxon>
        <taxon>Malaxideae</taxon>
        <taxon>Dendrobiinae</taxon>
        <taxon>Dendrobium</taxon>
    </lineage>
</organism>
<keyword evidence="5 6" id="KW-0472">Membrane</keyword>
<dbReference type="GO" id="GO:1990961">
    <property type="term" value="P:xenobiotic detoxification by transmembrane export across the plasma membrane"/>
    <property type="evidence" value="ECO:0007669"/>
    <property type="project" value="InterPro"/>
</dbReference>
<dbReference type="AlphaFoldDB" id="A0AAV7FYT0"/>
<dbReference type="EMBL" id="JAGFBR010000019">
    <property type="protein sequence ID" value="KAH0448618.1"/>
    <property type="molecule type" value="Genomic_DNA"/>
</dbReference>
<evidence type="ECO:0000256" key="6">
    <source>
        <dbReference type="RuleBase" id="RU004914"/>
    </source>
</evidence>
<name>A0AAV7FYT0_DENCH</name>
<feature type="transmembrane region" description="Helical" evidence="6">
    <location>
        <begin position="47"/>
        <end position="77"/>
    </location>
</feature>
<keyword evidence="4 6" id="KW-1133">Transmembrane helix</keyword>
<dbReference type="PANTHER" id="PTHR11206">
    <property type="entry name" value="MULTIDRUG RESISTANCE PROTEIN"/>
    <property type="match status" value="1"/>
</dbReference>
<keyword evidence="3 6" id="KW-0812">Transmembrane</keyword>
<evidence type="ECO:0000313" key="8">
    <source>
        <dbReference type="Proteomes" id="UP000775213"/>
    </source>
</evidence>
<evidence type="ECO:0000256" key="3">
    <source>
        <dbReference type="ARBA" id="ARBA00022692"/>
    </source>
</evidence>
<accession>A0AAV7FYT0</accession>
<feature type="transmembrane region" description="Helical" evidence="6">
    <location>
        <begin position="20"/>
        <end position="41"/>
    </location>
</feature>
<protein>
    <recommendedName>
        <fullName evidence="6">Protein DETOXIFICATION</fullName>
    </recommendedName>
    <alternativeName>
        <fullName evidence="6">Multidrug and toxic compound extrusion protein</fullName>
    </alternativeName>
</protein>
<sequence length="490" mass="53754">MKMEKTEVIIEEVKKQMLLAGPLIAANLLLFLLQVISVMVVGRLGELALSGAAMAISFAAVTGFSMLIGMGCTLEALCGQAFGAKQYNMLGVQLQKAMLVLTISCIPVAFLWFFTEKILIFFLQDPEISKKAGLYARWMVPSLFAYGLAQCQIRFLQAQNIVIPMMLSSGVTVLLHALTSWVLVYKTSLGYVGAALSISIFYWFTVMLLALFIKFSPACKRTWTGFSKDALHGTTSFVKLAIPSAVMICLEYWSFEAVVILSGLLANPKLETSAMSICLNTCSMLYMITFSLGAAISTRVSNELGAANPGAAKLAIFITLFIATAEGLLVGTATTLLRNILGHAFSKEKEVIDYVASLMPFIAAVHFIDAYQCVLNGDSRKKTPLQFFYFYQLIVQCEATEFMNHAGIVRGCGWQKKCVIINLGSYYVVGLPMAILLAFKLDMGGKGLWIGIICALSAQVLFLSILSINNNWETEVSDFNMQILIKLFFN</sequence>
<gene>
    <name evidence="7" type="ORF">IEQ34_022418</name>
</gene>
<evidence type="ECO:0000313" key="7">
    <source>
        <dbReference type="EMBL" id="KAH0448618.1"/>
    </source>
</evidence>
<dbReference type="CDD" id="cd13132">
    <property type="entry name" value="MATE_eukaryotic"/>
    <property type="match status" value="1"/>
</dbReference>
<dbReference type="InterPro" id="IPR002528">
    <property type="entry name" value="MATE_fam"/>
</dbReference>
<feature type="transmembrane region" description="Helical" evidence="6">
    <location>
        <begin position="316"/>
        <end position="339"/>
    </location>
</feature>
<feature type="transmembrane region" description="Helical" evidence="6">
    <location>
        <begin position="189"/>
        <end position="213"/>
    </location>
</feature>
<dbReference type="Proteomes" id="UP000775213">
    <property type="component" value="Unassembled WGS sequence"/>
</dbReference>
<dbReference type="InterPro" id="IPR045069">
    <property type="entry name" value="MATE_euk"/>
</dbReference>
<feature type="transmembrane region" description="Helical" evidence="6">
    <location>
        <begin position="277"/>
        <end position="296"/>
    </location>
</feature>
<dbReference type="GO" id="GO:0042910">
    <property type="term" value="F:xenobiotic transmembrane transporter activity"/>
    <property type="evidence" value="ECO:0007669"/>
    <property type="project" value="InterPro"/>
</dbReference>
<comment type="similarity">
    <text evidence="2 6">Belongs to the multi antimicrobial extrusion (MATE) (TC 2.A.66.1) family.</text>
</comment>
<proteinExistence type="inferred from homology"/>
<evidence type="ECO:0000256" key="1">
    <source>
        <dbReference type="ARBA" id="ARBA00004141"/>
    </source>
</evidence>
<dbReference type="Pfam" id="PF01554">
    <property type="entry name" value="MatE"/>
    <property type="match status" value="2"/>
</dbReference>
<feature type="transmembrane region" description="Helical" evidence="6">
    <location>
        <begin position="419"/>
        <end position="441"/>
    </location>
</feature>
<feature type="transmembrane region" description="Helical" evidence="6">
    <location>
        <begin position="447"/>
        <end position="468"/>
    </location>
</feature>
<feature type="transmembrane region" description="Helical" evidence="6">
    <location>
        <begin position="97"/>
        <end position="114"/>
    </location>
</feature>
<dbReference type="NCBIfam" id="TIGR00797">
    <property type="entry name" value="matE"/>
    <property type="match status" value="1"/>
</dbReference>
<reference evidence="7 8" key="1">
    <citation type="journal article" date="2021" name="Hortic Res">
        <title>Chromosome-scale assembly of the Dendrobium chrysotoxum genome enhances the understanding of orchid evolution.</title>
        <authorList>
            <person name="Zhang Y."/>
            <person name="Zhang G.Q."/>
            <person name="Zhang D."/>
            <person name="Liu X.D."/>
            <person name="Xu X.Y."/>
            <person name="Sun W.H."/>
            <person name="Yu X."/>
            <person name="Zhu X."/>
            <person name="Wang Z.W."/>
            <person name="Zhao X."/>
            <person name="Zhong W.Y."/>
            <person name="Chen H."/>
            <person name="Yin W.L."/>
            <person name="Huang T."/>
            <person name="Niu S.C."/>
            <person name="Liu Z.J."/>
        </authorList>
    </citation>
    <scope>NUCLEOTIDE SEQUENCE [LARGE SCALE GENOMIC DNA]</scope>
    <source>
        <strain evidence="7">Lindl</strain>
    </source>
</reference>